<dbReference type="GO" id="GO:0016787">
    <property type="term" value="F:hydrolase activity"/>
    <property type="evidence" value="ECO:0007669"/>
    <property type="project" value="UniProtKB-KW"/>
</dbReference>
<dbReference type="GO" id="GO:0005694">
    <property type="term" value="C:chromosome"/>
    <property type="evidence" value="ECO:0007669"/>
    <property type="project" value="UniProtKB-ARBA"/>
</dbReference>
<evidence type="ECO:0000256" key="1">
    <source>
        <dbReference type="ARBA" id="ARBA00004496"/>
    </source>
</evidence>
<evidence type="ECO:0000313" key="11">
    <source>
        <dbReference type="EMBL" id="KAL2712790.1"/>
    </source>
</evidence>
<comment type="catalytic activity">
    <reaction evidence="8">
        <text>ATP + H2O = ADP + phosphate + H(+)</text>
        <dbReference type="Rhea" id="RHEA:13065"/>
        <dbReference type="ChEBI" id="CHEBI:15377"/>
        <dbReference type="ChEBI" id="CHEBI:15378"/>
        <dbReference type="ChEBI" id="CHEBI:30616"/>
        <dbReference type="ChEBI" id="CHEBI:43474"/>
        <dbReference type="ChEBI" id="CHEBI:456216"/>
        <dbReference type="EC" id="3.6.4.12"/>
    </reaction>
    <physiologicalReaction direction="left-to-right" evidence="8">
        <dbReference type="Rhea" id="RHEA:13066"/>
    </physiologicalReaction>
</comment>
<keyword evidence="4" id="KW-0378">Hydrolase</keyword>
<dbReference type="Gene3D" id="3.40.50.300">
    <property type="entry name" value="P-loop containing nucleotide triphosphate hydrolases"/>
    <property type="match status" value="2"/>
</dbReference>
<dbReference type="SUPFAM" id="SSF52540">
    <property type="entry name" value="P-loop containing nucleoside triphosphate hydrolases"/>
    <property type="match status" value="1"/>
</dbReference>
<dbReference type="GO" id="GO:0005524">
    <property type="term" value="F:ATP binding"/>
    <property type="evidence" value="ECO:0007669"/>
    <property type="project" value="UniProtKB-KW"/>
</dbReference>
<proteinExistence type="predicted"/>
<dbReference type="PANTHER" id="PTHR45418:SF1">
    <property type="entry name" value="CANCER_TESTIS ANTIGEN 55"/>
    <property type="match status" value="1"/>
</dbReference>
<dbReference type="Proteomes" id="UP001607302">
    <property type="component" value="Unassembled WGS sequence"/>
</dbReference>
<evidence type="ECO:0000256" key="5">
    <source>
        <dbReference type="ARBA" id="ARBA00022806"/>
    </source>
</evidence>
<evidence type="ECO:0000259" key="9">
    <source>
        <dbReference type="SMART" id="SM00382"/>
    </source>
</evidence>
<dbReference type="CDD" id="cd18038">
    <property type="entry name" value="DEXXQc_Helz-like"/>
    <property type="match status" value="1"/>
</dbReference>
<dbReference type="InterPro" id="IPR041679">
    <property type="entry name" value="DNA2/NAM7-like_C"/>
</dbReference>
<evidence type="ECO:0000256" key="6">
    <source>
        <dbReference type="ARBA" id="ARBA00022840"/>
    </source>
</evidence>
<reference evidence="11 12" key="1">
    <citation type="journal article" date="2024" name="Ann. Entomol. Soc. Am.">
        <title>Genomic analyses of the southern and eastern yellowjacket wasps (Hymenoptera: Vespidae) reveal evolutionary signatures of social life.</title>
        <authorList>
            <person name="Catto M.A."/>
            <person name="Caine P.B."/>
            <person name="Orr S.E."/>
            <person name="Hunt B.G."/>
            <person name="Goodisman M.A.D."/>
        </authorList>
    </citation>
    <scope>NUCLEOTIDE SEQUENCE [LARGE SCALE GENOMIC DNA]</scope>
    <source>
        <strain evidence="11">233</strain>
        <tissue evidence="11">Head and thorax</tissue>
    </source>
</reference>
<dbReference type="Pfam" id="PF13086">
    <property type="entry name" value="AAA_11"/>
    <property type="match status" value="2"/>
</dbReference>
<protein>
    <submittedName>
        <fullName evidence="11">Helicase MOV-10</fullName>
    </submittedName>
</protein>
<comment type="caution">
    <text evidence="11">The sequence shown here is derived from an EMBL/GenBank/DDBJ whole genome shotgun (WGS) entry which is preliminary data.</text>
</comment>
<dbReference type="CDD" id="cd18808">
    <property type="entry name" value="SF1_C_Upf1"/>
    <property type="match status" value="1"/>
</dbReference>
<dbReference type="GO" id="GO:0031047">
    <property type="term" value="P:regulatory ncRNA-mediated gene silencing"/>
    <property type="evidence" value="ECO:0007669"/>
    <property type="project" value="UniProtKB-KW"/>
</dbReference>
<dbReference type="EMBL" id="JAUDFV010000165">
    <property type="protein sequence ID" value="KAL2712790.1"/>
    <property type="molecule type" value="Genomic_DNA"/>
</dbReference>
<dbReference type="FunFam" id="3.40.50.300:FF:000326">
    <property type="entry name" value="P-loop containing nucleoside triphosphate hydrolase"/>
    <property type="match status" value="1"/>
</dbReference>
<evidence type="ECO:0000256" key="2">
    <source>
        <dbReference type="ARBA" id="ARBA00022490"/>
    </source>
</evidence>
<organism evidence="11 12">
    <name type="scientific">Vespula squamosa</name>
    <name type="common">Southern yellow jacket</name>
    <name type="synonym">Wasp</name>
    <dbReference type="NCBI Taxonomy" id="30214"/>
    <lineage>
        <taxon>Eukaryota</taxon>
        <taxon>Metazoa</taxon>
        <taxon>Ecdysozoa</taxon>
        <taxon>Arthropoda</taxon>
        <taxon>Hexapoda</taxon>
        <taxon>Insecta</taxon>
        <taxon>Pterygota</taxon>
        <taxon>Neoptera</taxon>
        <taxon>Endopterygota</taxon>
        <taxon>Hymenoptera</taxon>
        <taxon>Apocrita</taxon>
        <taxon>Aculeata</taxon>
        <taxon>Vespoidea</taxon>
        <taxon>Vespidae</taxon>
        <taxon>Vespinae</taxon>
        <taxon>Vespula</taxon>
    </lineage>
</organism>
<evidence type="ECO:0000313" key="12">
    <source>
        <dbReference type="Proteomes" id="UP001607302"/>
    </source>
</evidence>
<keyword evidence="12" id="KW-1185">Reference proteome</keyword>
<dbReference type="InterPro" id="IPR003593">
    <property type="entry name" value="AAA+_ATPase"/>
</dbReference>
<comment type="subcellular location">
    <subcellularLocation>
        <location evidence="1">Cytoplasm</location>
    </subcellularLocation>
</comment>
<keyword evidence="5 11" id="KW-0347">Helicase</keyword>
<dbReference type="InterPro" id="IPR047187">
    <property type="entry name" value="SF1_C_Upf1"/>
</dbReference>
<evidence type="ECO:0000256" key="4">
    <source>
        <dbReference type="ARBA" id="ARBA00022801"/>
    </source>
</evidence>
<dbReference type="InterPro" id="IPR026122">
    <property type="entry name" value="MOV-10/SDE3_DEXXQ/H-box"/>
</dbReference>
<accession>A0ABD1ZZ94</accession>
<evidence type="ECO:0000259" key="10">
    <source>
        <dbReference type="SMART" id="SM00487"/>
    </source>
</evidence>
<sequence length="722" mass="83694">MTTKIKNWKNDETDRIIDRYTTVDQLPIINFPKLSIPEHLKIALKNNLKITNNNICQKTQNYIKCIENLVKINKIRQENYLFLFKILLYVEQFARSVEMKKYNLKCQKIYVCANNVFTISVPTLNIDDPFIKMEDKIVLKETTSKGRSYNAQIIQIFEKNINVIVPNKFLDKYNKDKKYNIEFIHSDWFMKCCHYALYLVNSCNLTSLMYPTIRTNRKYLKSDLNWLNKSVKENAEQKQAVINILNRTAYPAPYILFGPPGTGKTATLVELICQIWQQGMSKSVLVCASSNAAVDEITKRLLTYIPPNEMHRMYSRSKRRSDVNSIIHPCANFAEDTNIFLPKEILLFKKIILTTLVSCTRLLKANIKESHFSFVIIDEASQSIEPETLIPFLLACMKDDENKGLLQAQVVIAGDPCQLGPFIRSKIAEPLLGISMLERLMDCPVYKRDKENKYNSHYVTKLIRNYRSHKCILHVPNREFYENELIACGGAETNAAIGWSKLPNKKFPLIFHASNGKEKRAENSHRQECIHVYNLEEVFIVMKYLNSLLGKKLGTLQIEQNHIGIIAPFKQQQYKIINKLEKRNWKDIAVGTVEMFQGREKEIIILTTVRSRLFVHDGIQHIGFLSNEKRFNVAITRAKCLLIVIGNPLVLETDNYWRLLMQYCKENKAYVGNTSTFAQISEKEEICNKLAKGYVPKLHQDYNQIFPLSNGFKKETKVLPHN</sequence>
<keyword evidence="3" id="KW-0547">Nucleotide-binding</keyword>
<dbReference type="AlphaFoldDB" id="A0ABD1ZZ94"/>
<dbReference type="InterPro" id="IPR014001">
    <property type="entry name" value="Helicase_ATP-bd"/>
</dbReference>
<dbReference type="InterPro" id="IPR027417">
    <property type="entry name" value="P-loop_NTPase"/>
</dbReference>
<gene>
    <name evidence="11" type="ORF">V1478_017745</name>
</gene>
<dbReference type="GO" id="GO:0005737">
    <property type="term" value="C:cytoplasm"/>
    <property type="evidence" value="ECO:0007669"/>
    <property type="project" value="UniProtKB-SubCell"/>
</dbReference>
<keyword evidence="7" id="KW-0943">RNA-mediated gene silencing</keyword>
<feature type="domain" description="AAA+ ATPase" evidence="9">
    <location>
        <begin position="250"/>
        <end position="417"/>
    </location>
</feature>
<dbReference type="PANTHER" id="PTHR45418">
    <property type="entry name" value="CANCER/TESTIS ANTIGEN 55"/>
    <property type="match status" value="1"/>
</dbReference>
<evidence type="ECO:0000256" key="3">
    <source>
        <dbReference type="ARBA" id="ARBA00022741"/>
    </source>
</evidence>
<dbReference type="InterPro" id="IPR041677">
    <property type="entry name" value="DNA2/NAM7_AAA_11"/>
</dbReference>
<name>A0ABD1ZZ94_VESSQ</name>
<dbReference type="GO" id="GO:0003678">
    <property type="term" value="F:DNA helicase activity"/>
    <property type="evidence" value="ECO:0007669"/>
    <property type="project" value="UniProtKB-EC"/>
</dbReference>
<dbReference type="SMART" id="SM00487">
    <property type="entry name" value="DEXDc"/>
    <property type="match status" value="1"/>
</dbReference>
<evidence type="ECO:0000256" key="7">
    <source>
        <dbReference type="ARBA" id="ARBA00023158"/>
    </source>
</evidence>
<evidence type="ECO:0000256" key="8">
    <source>
        <dbReference type="ARBA" id="ARBA00048432"/>
    </source>
</evidence>
<keyword evidence="2" id="KW-0963">Cytoplasm</keyword>
<feature type="domain" description="Helicase ATP-binding" evidence="10">
    <location>
        <begin position="229"/>
        <end position="425"/>
    </location>
</feature>
<dbReference type="Pfam" id="PF13087">
    <property type="entry name" value="AAA_12"/>
    <property type="match status" value="1"/>
</dbReference>
<keyword evidence="6" id="KW-0067">ATP-binding</keyword>
<dbReference type="SMART" id="SM00382">
    <property type="entry name" value="AAA"/>
    <property type="match status" value="1"/>
</dbReference>